<dbReference type="InterPro" id="IPR007050">
    <property type="entry name" value="HTH_bacterioopsin"/>
</dbReference>
<evidence type="ECO:0000256" key="1">
    <source>
        <dbReference type="ARBA" id="ARBA00023015"/>
    </source>
</evidence>
<keyword evidence="1" id="KW-0805">Transcription regulation</keyword>
<dbReference type="Gene3D" id="1.10.10.10">
    <property type="entry name" value="Winged helix-like DNA-binding domain superfamily/Winged helix DNA-binding domain"/>
    <property type="match status" value="1"/>
</dbReference>
<protein>
    <submittedName>
        <fullName evidence="4">Helix-turn-helix domain-containing protein</fullName>
    </submittedName>
</protein>
<proteinExistence type="predicted"/>
<evidence type="ECO:0000313" key="4">
    <source>
        <dbReference type="EMBL" id="MYL16987.1"/>
    </source>
</evidence>
<evidence type="ECO:0000256" key="2">
    <source>
        <dbReference type="ARBA" id="ARBA00023163"/>
    </source>
</evidence>
<dbReference type="InterPro" id="IPR036388">
    <property type="entry name" value="WH-like_DNA-bd_sf"/>
</dbReference>
<dbReference type="AlphaFoldDB" id="A0A6B1ICS3"/>
<name>A0A6B1ICS3_9EURY</name>
<feature type="domain" description="HTH bat-type" evidence="3">
    <location>
        <begin position="169"/>
        <end position="220"/>
    </location>
</feature>
<keyword evidence="2" id="KW-0804">Transcription</keyword>
<organism evidence="4 5">
    <name type="scientific">Halorubrum distributum</name>
    <dbReference type="NCBI Taxonomy" id="29283"/>
    <lineage>
        <taxon>Archaea</taxon>
        <taxon>Methanobacteriati</taxon>
        <taxon>Methanobacteriota</taxon>
        <taxon>Stenosarchaea group</taxon>
        <taxon>Halobacteria</taxon>
        <taxon>Halobacteriales</taxon>
        <taxon>Haloferacaceae</taxon>
        <taxon>Halorubrum</taxon>
        <taxon>Halorubrum distributum group</taxon>
    </lineage>
</organism>
<dbReference type="EMBL" id="WMEO01000015">
    <property type="protein sequence ID" value="MYL16987.1"/>
    <property type="molecule type" value="Genomic_DNA"/>
</dbReference>
<dbReference type="Pfam" id="PF04967">
    <property type="entry name" value="HTH_10"/>
    <property type="match status" value="1"/>
</dbReference>
<comment type="caution">
    <text evidence="4">The sequence shown here is derived from an EMBL/GenBank/DDBJ whole genome shotgun (WGS) entry which is preliminary data.</text>
</comment>
<accession>A0A6B1ICS3</accession>
<evidence type="ECO:0000259" key="3">
    <source>
        <dbReference type="Pfam" id="PF04967"/>
    </source>
</evidence>
<dbReference type="PANTHER" id="PTHR34236">
    <property type="entry name" value="DIMETHYL SULFOXIDE REDUCTASE TRANSCRIPTIONAL ACTIVATOR"/>
    <property type="match status" value="1"/>
</dbReference>
<evidence type="ECO:0000313" key="5">
    <source>
        <dbReference type="Proteomes" id="UP000460194"/>
    </source>
</evidence>
<reference evidence="4 5" key="1">
    <citation type="submission" date="2019-11" db="EMBL/GenBank/DDBJ databases">
        <title>Genome sequences of 17 halophilic strains isolated from different environments.</title>
        <authorList>
            <person name="Furrow R.E."/>
        </authorList>
    </citation>
    <scope>NUCLEOTIDE SEQUENCE [LARGE SCALE GENOMIC DNA]</scope>
    <source>
        <strain evidence="4 5">22517_05_Cabo</strain>
    </source>
</reference>
<dbReference type="Proteomes" id="UP000460194">
    <property type="component" value="Unassembled WGS sequence"/>
</dbReference>
<sequence>MREVTFRIHHAGEPECEVSARHPEVRYRSVSSMTGSGPEHKRIAELTGPSAEIEAFVEEFREFDLIVSAEPLAPIEGTHAYVALTIDVAAADWDGIGERFSQMGIHYRTGTTISGGVERWTAYLEDDDLSAVMRELERGGNEVELARNVELASIERSPQLPASGLLDGLTDRQREVLATAIAAGYYDHGGGVGVEEVAAELGLGSTTVWEHLSRAESTVMNALFDRFADGEPVGAVRERDRTDSA</sequence>
<gene>
    <name evidence="4" type="ORF">GLW36_10075</name>
</gene>
<dbReference type="RefSeq" id="WP_159369158.1">
    <property type="nucleotide sequence ID" value="NZ_WMEO01000015.1"/>
</dbReference>
<dbReference type="PANTHER" id="PTHR34236:SF1">
    <property type="entry name" value="DIMETHYL SULFOXIDE REDUCTASE TRANSCRIPTIONAL ACTIVATOR"/>
    <property type="match status" value="1"/>
</dbReference>